<dbReference type="GO" id="GO:0005975">
    <property type="term" value="P:carbohydrate metabolic process"/>
    <property type="evidence" value="ECO:0007669"/>
    <property type="project" value="InterPro"/>
</dbReference>
<dbReference type="Pfam" id="PF00834">
    <property type="entry name" value="Ribul_P_3_epim"/>
    <property type="match status" value="1"/>
</dbReference>
<sequence>MELTAARRGQIISSAEDVLTVGMELIHFDMPTDNWESLLFAVDNIRQHTDLPIDLHMITEGPIRWDQVHSRGIDIITRTWNSSLNARWFDALWDVGLLRGVAIGATQDLRCLEAVWTYLDMVTIMAPGGNMGSGLTRLIQRRGNHHRPLIALAAKELPETIPGGTDILLLGDEALSQKCDAPFC</sequence>
<dbReference type="InterPro" id="IPR000056">
    <property type="entry name" value="Ribul_P_3_epim-like"/>
</dbReference>
<keyword evidence="2" id="KW-0413">Isomerase</keyword>
<dbReference type="EMBL" id="PXYW01000007">
    <property type="protein sequence ID" value="PSR34690.1"/>
    <property type="molecule type" value="Genomic_DNA"/>
</dbReference>
<dbReference type="AlphaFoldDB" id="A0A2T2XJN3"/>
<keyword evidence="1" id="KW-0479">Metal-binding</keyword>
<comment type="caution">
    <text evidence="3">The sequence shown here is derived from an EMBL/GenBank/DDBJ whole genome shotgun (WGS) entry which is preliminary data.</text>
</comment>
<gene>
    <name evidence="3" type="ORF">C7B46_04435</name>
</gene>
<dbReference type="InterPro" id="IPR013785">
    <property type="entry name" value="Aldolase_TIM"/>
</dbReference>
<evidence type="ECO:0000313" key="3">
    <source>
        <dbReference type="EMBL" id="PSR34690.1"/>
    </source>
</evidence>
<dbReference type="SUPFAM" id="SSF51366">
    <property type="entry name" value="Ribulose-phoshate binding barrel"/>
    <property type="match status" value="1"/>
</dbReference>
<dbReference type="Gene3D" id="3.20.20.70">
    <property type="entry name" value="Aldolase class I"/>
    <property type="match status" value="1"/>
</dbReference>
<dbReference type="GO" id="GO:0046872">
    <property type="term" value="F:metal ion binding"/>
    <property type="evidence" value="ECO:0007669"/>
    <property type="project" value="UniProtKB-KW"/>
</dbReference>
<reference evidence="3 4" key="1">
    <citation type="journal article" date="2014" name="BMC Genomics">
        <title>Comparison of environmental and isolate Sulfobacillus genomes reveals diverse carbon, sulfur, nitrogen, and hydrogen metabolisms.</title>
        <authorList>
            <person name="Justice N.B."/>
            <person name="Norman A."/>
            <person name="Brown C.T."/>
            <person name="Singh A."/>
            <person name="Thomas B.C."/>
            <person name="Banfield J.F."/>
        </authorList>
    </citation>
    <scope>NUCLEOTIDE SEQUENCE [LARGE SCALE GENOMIC DNA]</scope>
    <source>
        <strain evidence="3">AMDSBA4</strain>
    </source>
</reference>
<proteinExistence type="predicted"/>
<dbReference type="GO" id="GO:0016857">
    <property type="term" value="F:racemase and epimerase activity, acting on carbohydrates and derivatives"/>
    <property type="evidence" value="ECO:0007669"/>
    <property type="project" value="InterPro"/>
</dbReference>
<evidence type="ECO:0000256" key="2">
    <source>
        <dbReference type="ARBA" id="ARBA00023235"/>
    </source>
</evidence>
<dbReference type="Proteomes" id="UP000242972">
    <property type="component" value="Unassembled WGS sequence"/>
</dbReference>
<evidence type="ECO:0000256" key="1">
    <source>
        <dbReference type="ARBA" id="ARBA00022723"/>
    </source>
</evidence>
<evidence type="ECO:0000313" key="4">
    <source>
        <dbReference type="Proteomes" id="UP000242972"/>
    </source>
</evidence>
<protein>
    <submittedName>
        <fullName evidence="3">Uncharacterized protein</fullName>
    </submittedName>
</protein>
<accession>A0A2T2XJN3</accession>
<dbReference type="InterPro" id="IPR011060">
    <property type="entry name" value="RibuloseP-bd_barrel"/>
</dbReference>
<organism evidence="3 4">
    <name type="scientific">Sulfobacillus benefaciens</name>
    <dbReference type="NCBI Taxonomy" id="453960"/>
    <lineage>
        <taxon>Bacteria</taxon>
        <taxon>Bacillati</taxon>
        <taxon>Bacillota</taxon>
        <taxon>Clostridia</taxon>
        <taxon>Eubacteriales</taxon>
        <taxon>Clostridiales Family XVII. Incertae Sedis</taxon>
        <taxon>Sulfobacillus</taxon>
    </lineage>
</organism>
<name>A0A2T2XJN3_9FIRM</name>